<evidence type="ECO:0000313" key="5">
    <source>
        <dbReference type="Proteomes" id="UP000196531"/>
    </source>
</evidence>
<evidence type="ECO:0000259" key="3">
    <source>
        <dbReference type="Pfam" id="PF13407"/>
    </source>
</evidence>
<reference evidence="5" key="1">
    <citation type="journal article" date="2017" name="Proc. Natl. Acad. Sci. U.S.A.">
        <title>Simulation of Deepwater Horizon oil plume reveals substrate specialization within a complex community of hydrocarbon-degraders.</title>
        <authorList>
            <person name="Hu P."/>
            <person name="Dubinsky E.A."/>
            <person name="Probst A.J."/>
            <person name="Wang J."/>
            <person name="Sieber C.M.K."/>
            <person name="Tom L.M."/>
            <person name="Gardinali P."/>
            <person name="Banfield J.F."/>
            <person name="Atlas R.M."/>
            <person name="Andersen G.L."/>
        </authorList>
    </citation>
    <scope>NUCLEOTIDE SEQUENCE [LARGE SCALE GENOMIC DNA]</scope>
</reference>
<accession>A0A1Y5F4I9</accession>
<dbReference type="GO" id="GO:0030246">
    <property type="term" value="F:carbohydrate binding"/>
    <property type="evidence" value="ECO:0007669"/>
    <property type="project" value="TreeGrafter"/>
</dbReference>
<evidence type="ECO:0000256" key="2">
    <source>
        <dbReference type="ARBA" id="ARBA00007639"/>
    </source>
</evidence>
<gene>
    <name evidence="4" type="ORF">A9Q84_16810</name>
</gene>
<protein>
    <recommendedName>
        <fullName evidence="3">Periplasmic binding protein domain-containing protein</fullName>
    </recommendedName>
</protein>
<dbReference type="InterPro" id="IPR025997">
    <property type="entry name" value="SBP_2_dom"/>
</dbReference>
<name>A0A1Y5F4I9_9BACT</name>
<comment type="similarity">
    <text evidence="2">Belongs to the bacterial solute-binding protein 2 family.</text>
</comment>
<proteinExistence type="inferred from homology"/>
<evidence type="ECO:0000313" key="4">
    <source>
        <dbReference type="EMBL" id="OUR95493.1"/>
    </source>
</evidence>
<dbReference type="Proteomes" id="UP000196531">
    <property type="component" value="Unassembled WGS sequence"/>
</dbReference>
<dbReference type="Pfam" id="PF13407">
    <property type="entry name" value="Peripla_BP_4"/>
    <property type="match status" value="1"/>
</dbReference>
<organism evidence="4 5">
    <name type="scientific">Halobacteriovorax marinus</name>
    <dbReference type="NCBI Taxonomy" id="97084"/>
    <lineage>
        <taxon>Bacteria</taxon>
        <taxon>Pseudomonadati</taxon>
        <taxon>Bdellovibrionota</taxon>
        <taxon>Bacteriovoracia</taxon>
        <taxon>Bacteriovoracales</taxon>
        <taxon>Halobacteriovoraceae</taxon>
        <taxon>Halobacteriovorax</taxon>
    </lineage>
</organism>
<dbReference type="SUPFAM" id="SSF53822">
    <property type="entry name" value="Periplasmic binding protein-like I"/>
    <property type="match status" value="1"/>
</dbReference>
<sequence>MNKLILIALFFLNSSIYTQEKIYRFGVVAKDTNLPFFQLVKEGCLKRARELENVECIFVEVRAARPKIQEREIKRLVKMGVNGIAISVINSDSTRKTIESFIPSNIPVVTFDSDLTKEVLSFNPKIRKAYIGTNNYDLGYKLAELMIKSSPEPREFCLISGYRYSDNLNLRIKGFLEYMSKQGNQYYRMNLDCPIYSIENFQITLNHLIRSLNFKTSDGLVPTIVVMGSWPQENANVYMNSVDQFFRKNRKSNVSVFAIDTIDSQITLLEKGYSAGNVGQRPRDMGAWVLDILLDINLGREVRTNNYTGLTLCTPSNYETCRD</sequence>
<dbReference type="AlphaFoldDB" id="A0A1Y5F4I9"/>
<evidence type="ECO:0000256" key="1">
    <source>
        <dbReference type="ARBA" id="ARBA00004196"/>
    </source>
</evidence>
<dbReference type="PANTHER" id="PTHR30036:SF7">
    <property type="entry name" value="ABC TRANSPORTER PERIPLASMIC-BINDING PROTEIN YPHF"/>
    <property type="match status" value="1"/>
</dbReference>
<dbReference type="InterPro" id="IPR050555">
    <property type="entry name" value="Bact_Solute-Bind_Prot2"/>
</dbReference>
<dbReference type="InterPro" id="IPR028082">
    <property type="entry name" value="Peripla_BP_I"/>
</dbReference>
<comment type="caution">
    <text evidence="4">The sequence shown here is derived from an EMBL/GenBank/DDBJ whole genome shotgun (WGS) entry which is preliminary data.</text>
</comment>
<feature type="domain" description="Periplasmic binding protein" evidence="3">
    <location>
        <begin position="25"/>
        <end position="296"/>
    </location>
</feature>
<dbReference type="PANTHER" id="PTHR30036">
    <property type="entry name" value="D-XYLOSE-BINDING PERIPLASMIC PROTEIN"/>
    <property type="match status" value="1"/>
</dbReference>
<dbReference type="EMBL" id="MAAO01000008">
    <property type="protein sequence ID" value="OUR95493.1"/>
    <property type="molecule type" value="Genomic_DNA"/>
</dbReference>
<dbReference type="Gene3D" id="3.40.50.2300">
    <property type="match status" value="2"/>
</dbReference>
<comment type="subcellular location">
    <subcellularLocation>
        <location evidence="1">Cell envelope</location>
    </subcellularLocation>
</comment>
<dbReference type="GO" id="GO:0030288">
    <property type="term" value="C:outer membrane-bounded periplasmic space"/>
    <property type="evidence" value="ECO:0007669"/>
    <property type="project" value="TreeGrafter"/>
</dbReference>